<comment type="caution">
    <text evidence="2">The sequence shown here is derived from an EMBL/GenBank/DDBJ whole genome shotgun (WGS) entry which is preliminary data.</text>
</comment>
<dbReference type="AlphaFoldDB" id="A0AAD6ZZ70"/>
<accession>A0AAD6ZZ70</accession>
<feature type="compositionally biased region" description="Polar residues" evidence="1">
    <location>
        <begin position="9"/>
        <end position="25"/>
    </location>
</feature>
<name>A0AAD6ZZ70_9AGAR</name>
<feature type="region of interest" description="Disordered" evidence="1">
    <location>
        <begin position="1"/>
        <end position="26"/>
    </location>
</feature>
<sequence>MPGAAKYNKSGTTGPLSNDNGSDRGQASRGIIEISEAGKTYVEIVCWLNWLLKSLLNLNSPHSTNLEKRTLPFIREESHTCRYAQPNVFEVFSQDFYVVWYHMHSYINSTFQTDSVNSLLGCELGQVCKPGKEPEVISIVEEKAQEVAKRYLGSKSLCRAKDQQKSSGSASSSLYVAIDVDYQRNRTRGICCTITDSQGRQGQGYEKS</sequence>
<proteinExistence type="predicted"/>
<organism evidence="2 3">
    <name type="scientific">Mycena albidolilacea</name>
    <dbReference type="NCBI Taxonomy" id="1033008"/>
    <lineage>
        <taxon>Eukaryota</taxon>
        <taxon>Fungi</taxon>
        <taxon>Dikarya</taxon>
        <taxon>Basidiomycota</taxon>
        <taxon>Agaricomycotina</taxon>
        <taxon>Agaricomycetes</taxon>
        <taxon>Agaricomycetidae</taxon>
        <taxon>Agaricales</taxon>
        <taxon>Marasmiineae</taxon>
        <taxon>Mycenaceae</taxon>
        <taxon>Mycena</taxon>
    </lineage>
</organism>
<protein>
    <submittedName>
        <fullName evidence="2">Uncharacterized protein</fullName>
    </submittedName>
</protein>
<reference evidence="2" key="1">
    <citation type="submission" date="2023-03" db="EMBL/GenBank/DDBJ databases">
        <title>Massive genome expansion in bonnet fungi (Mycena s.s.) driven by repeated elements and novel gene families across ecological guilds.</title>
        <authorList>
            <consortium name="Lawrence Berkeley National Laboratory"/>
            <person name="Harder C.B."/>
            <person name="Miyauchi S."/>
            <person name="Viragh M."/>
            <person name="Kuo A."/>
            <person name="Thoen E."/>
            <person name="Andreopoulos B."/>
            <person name="Lu D."/>
            <person name="Skrede I."/>
            <person name="Drula E."/>
            <person name="Henrissat B."/>
            <person name="Morin E."/>
            <person name="Kohler A."/>
            <person name="Barry K."/>
            <person name="LaButti K."/>
            <person name="Morin E."/>
            <person name="Salamov A."/>
            <person name="Lipzen A."/>
            <person name="Mereny Z."/>
            <person name="Hegedus B."/>
            <person name="Baldrian P."/>
            <person name="Stursova M."/>
            <person name="Weitz H."/>
            <person name="Taylor A."/>
            <person name="Grigoriev I.V."/>
            <person name="Nagy L.G."/>
            <person name="Martin F."/>
            <person name="Kauserud H."/>
        </authorList>
    </citation>
    <scope>NUCLEOTIDE SEQUENCE</scope>
    <source>
        <strain evidence="2">CBHHK002</strain>
    </source>
</reference>
<evidence type="ECO:0000256" key="1">
    <source>
        <dbReference type="SAM" id="MobiDB-lite"/>
    </source>
</evidence>
<gene>
    <name evidence="2" type="ORF">DFH08DRAFT_810336</name>
</gene>
<keyword evidence="3" id="KW-1185">Reference proteome</keyword>
<evidence type="ECO:0000313" key="3">
    <source>
        <dbReference type="Proteomes" id="UP001218218"/>
    </source>
</evidence>
<dbReference type="Proteomes" id="UP001218218">
    <property type="component" value="Unassembled WGS sequence"/>
</dbReference>
<dbReference type="EMBL" id="JARIHO010000022">
    <property type="protein sequence ID" value="KAJ7343784.1"/>
    <property type="molecule type" value="Genomic_DNA"/>
</dbReference>
<evidence type="ECO:0000313" key="2">
    <source>
        <dbReference type="EMBL" id="KAJ7343784.1"/>
    </source>
</evidence>